<name>A0A377K4C3_ECOLX</name>
<dbReference type="EMBL" id="UGEM01000004">
    <property type="protein sequence ID" value="STP19247.1"/>
    <property type="molecule type" value="Genomic_DNA"/>
</dbReference>
<gene>
    <name evidence="1" type="ORF">NCTC9075_02674</name>
</gene>
<sequence>MLAHSQNIELMIVLVALWSGFPQVTGAEPYNFTVDFIRDARCASAFLWDRQSSVAVETLWQTADVPGAFLNVFQEWV</sequence>
<evidence type="ECO:0000313" key="1">
    <source>
        <dbReference type="EMBL" id="STP19247.1"/>
    </source>
</evidence>
<reference evidence="1 2" key="1">
    <citation type="submission" date="2018-06" db="EMBL/GenBank/DDBJ databases">
        <authorList>
            <consortium name="Pathogen Informatics"/>
            <person name="Doyle S."/>
        </authorList>
    </citation>
    <scope>NUCLEOTIDE SEQUENCE [LARGE SCALE GENOMIC DNA]</scope>
    <source>
        <strain evidence="1 2">NCTC9075</strain>
    </source>
</reference>
<dbReference type="AlphaFoldDB" id="A0A377K4C3"/>
<accession>A0A377K4C3</accession>
<organism evidence="1 2">
    <name type="scientific">Escherichia coli</name>
    <dbReference type="NCBI Taxonomy" id="562"/>
    <lineage>
        <taxon>Bacteria</taxon>
        <taxon>Pseudomonadati</taxon>
        <taxon>Pseudomonadota</taxon>
        <taxon>Gammaproteobacteria</taxon>
        <taxon>Enterobacterales</taxon>
        <taxon>Enterobacteriaceae</taxon>
        <taxon>Escherichia</taxon>
    </lineage>
</organism>
<dbReference type="Proteomes" id="UP000254181">
    <property type="component" value="Unassembled WGS sequence"/>
</dbReference>
<evidence type="ECO:0000313" key="2">
    <source>
        <dbReference type="Proteomes" id="UP000254181"/>
    </source>
</evidence>
<protein>
    <submittedName>
        <fullName evidence="1">Uncharacterized protein</fullName>
    </submittedName>
</protein>
<proteinExistence type="predicted"/>